<dbReference type="RefSeq" id="WP_221476946.1">
    <property type="nucleotide sequence ID" value="NZ_JACHJL010000018.1"/>
</dbReference>
<dbReference type="Proteomes" id="UP000588098">
    <property type="component" value="Unassembled WGS sequence"/>
</dbReference>
<proteinExistence type="predicted"/>
<protein>
    <submittedName>
        <fullName evidence="1">Uncharacterized protein</fullName>
    </submittedName>
</protein>
<dbReference type="NCBIfam" id="NF038372">
    <property type="entry name" value="tryptorubin_fam"/>
    <property type="match status" value="1"/>
</dbReference>
<name>A0A7W9QEW0_9ACTN</name>
<comment type="caution">
    <text evidence="1">The sequence shown here is derived from an EMBL/GenBank/DDBJ whole genome shotgun (WGS) entry which is preliminary data.</text>
</comment>
<evidence type="ECO:0000313" key="1">
    <source>
        <dbReference type="EMBL" id="MBB5938724.1"/>
    </source>
</evidence>
<keyword evidence="2" id="KW-1185">Reference proteome</keyword>
<sequence>MGRRSAIKLFSSFKRKIEAEKSLKAYAWYIWY</sequence>
<accession>A0A7W9QEW0</accession>
<reference evidence="1 2" key="1">
    <citation type="submission" date="2020-08" db="EMBL/GenBank/DDBJ databases">
        <title>Genomic Encyclopedia of Type Strains, Phase III (KMG-III): the genomes of soil and plant-associated and newly described type strains.</title>
        <authorList>
            <person name="Whitman W."/>
        </authorList>
    </citation>
    <scope>NUCLEOTIDE SEQUENCE [LARGE SCALE GENOMIC DNA]</scope>
    <source>
        <strain evidence="1 2">CECT 8305</strain>
    </source>
</reference>
<dbReference type="AlphaFoldDB" id="A0A7W9QEW0"/>
<dbReference type="EMBL" id="JACHJL010000018">
    <property type="protein sequence ID" value="MBB5938724.1"/>
    <property type="molecule type" value="Genomic_DNA"/>
</dbReference>
<organism evidence="1 2">
    <name type="scientific">Streptomyces zagrosensis</name>
    <dbReference type="NCBI Taxonomy" id="1042984"/>
    <lineage>
        <taxon>Bacteria</taxon>
        <taxon>Bacillati</taxon>
        <taxon>Actinomycetota</taxon>
        <taxon>Actinomycetes</taxon>
        <taxon>Kitasatosporales</taxon>
        <taxon>Streptomycetaceae</taxon>
        <taxon>Streptomyces</taxon>
    </lineage>
</organism>
<evidence type="ECO:0000313" key="2">
    <source>
        <dbReference type="Proteomes" id="UP000588098"/>
    </source>
</evidence>
<gene>
    <name evidence="1" type="ORF">FHS42_005815</name>
</gene>